<accession>A0A0F7L4N6</accession>
<name>A0A0F7L4N6_9VIRU</name>
<sequence length="59" mass="6614">MKSRISSFCSFMINRGADFYRHAQDGHRRLTLAGFRCGWDDQSASGSGVVVIVLRSDFT</sequence>
<organism evidence="1">
    <name type="scientific">uncultured marine virus</name>
    <dbReference type="NCBI Taxonomy" id="186617"/>
    <lineage>
        <taxon>Viruses</taxon>
        <taxon>environmental samples</taxon>
    </lineage>
</organism>
<reference evidence="1" key="1">
    <citation type="journal article" date="2015" name="Front. Microbiol.">
        <title>Combining genomic sequencing methods to explore viral diversity and reveal potential virus-host interactions.</title>
        <authorList>
            <person name="Chow C.E."/>
            <person name="Winget D.M."/>
            <person name="White R.A.III."/>
            <person name="Hallam S.J."/>
            <person name="Suttle C.A."/>
        </authorList>
    </citation>
    <scope>NUCLEOTIDE SEQUENCE</scope>
    <source>
        <strain evidence="1">Anoxic3_1</strain>
    </source>
</reference>
<proteinExistence type="predicted"/>
<reference evidence="1" key="2">
    <citation type="submission" date="2015-03" db="EMBL/GenBank/DDBJ databases">
        <authorList>
            <person name="Chow C.-E.T."/>
            <person name="Winget D.M."/>
            <person name="White R.A.III."/>
            <person name="Hallam S.J."/>
            <person name="Suttle C.A."/>
        </authorList>
    </citation>
    <scope>NUCLEOTIDE SEQUENCE</scope>
    <source>
        <strain evidence="1">Anoxic3_1</strain>
    </source>
</reference>
<evidence type="ECO:0000313" key="1">
    <source>
        <dbReference type="EMBL" id="AKH45941.1"/>
    </source>
</evidence>
<protein>
    <submittedName>
        <fullName evidence="1">Uncharacterized protein</fullName>
    </submittedName>
</protein>
<dbReference type="EMBL" id="KR029577">
    <property type="protein sequence ID" value="AKH45941.1"/>
    <property type="molecule type" value="Genomic_DNA"/>
</dbReference>